<dbReference type="InterPro" id="IPR008011">
    <property type="entry name" value="Complex1_LYR_dom"/>
</dbReference>
<feature type="domain" description="Complex 1 LYR protein" evidence="1">
    <location>
        <begin position="15"/>
        <end position="71"/>
    </location>
</feature>
<evidence type="ECO:0000313" key="2">
    <source>
        <dbReference type="EMBL" id="BEI88080.1"/>
    </source>
</evidence>
<dbReference type="EMBL" id="AP028212">
    <property type="protein sequence ID" value="BEI88080.1"/>
    <property type="molecule type" value="Genomic_DNA"/>
</dbReference>
<dbReference type="KEGG" id="ccac:CcaHIS019_0107980"/>
<name>A0AA48I6Q3_9TREE</name>
<protein>
    <recommendedName>
        <fullName evidence="1">Complex 1 LYR protein domain-containing protein</fullName>
    </recommendedName>
</protein>
<evidence type="ECO:0000313" key="3">
    <source>
        <dbReference type="Proteomes" id="UP001233271"/>
    </source>
</evidence>
<dbReference type="GeneID" id="85491951"/>
<dbReference type="Proteomes" id="UP001233271">
    <property type="component" value="Chromosome 1"/>
</dbReference>
<reference evidence="2" key="1">
    <citation type="journal article" date="2023" name="BMC Genomics">
        <title>Chromosome-level genome assemblies of Cutaneotrichosporon spp. (Trichosporonales, Basidiomycota) reveal imbalanced evolution between nucleotide sequences and chromosome synteny.</title>
        <authorList>
            <person name="Kobayashi Y."/>
            <person name="Kayamori A."/>
            <person name="Aoki K."/>
            <person name="Shiwa Y."/>
            <person name="Matsutani M."/>
            <person name="Fujita N."/>
            <person name="Sugita T."/>
            <person name="Iwasaki W."/>
            <person name="Tanaka N."/>
            <person name="Takashima M."/>
        </authorList>
    </citation>
    <scope>NUCLEOTIDE SEQUENCE</scope>
    <source>
        <strain evidence="2">HIS019</strain>
    </source>
</reference>
<dbReference type="RefSeq" id="XP_060453346.1">
    <property type="nucleotide sequence ID" value="XM_060604095.1"/>
</dbReference>
<proteinExistence type="predicted"/>
<keyword evidence="3" id="KW-1185">Reference proteome</keyword>
<sequence length="94" mass="10634">MRMGPGLQHFILQAELLSAYRAAVRATRPLPDPQTRRETLDWLRSDIERLRGEMDDDVIRSNLQTFQRNLKTFGPSLSISGLSGIGAKLIGQKR</sequence>
<dbReference type="AlphaFoldDB" id="A0AA48I6Q3"/>
<dbReference type="Pfam" id="PF05347">
    <property type="entry name" value="Complex1_LYR"/>
    <property type="match status" value="1"/>
</dbReference>
<evidence type="ECO:0000259" key="1">
    <source>
        <dbReference type="Pfam" id="PF05347"/>
    </source>
</evidence>
<accession>A0AA48I6Q3</accession>
<dbReference type="CDD" id="cd20262">
    <property type="entry name" value="Complex1_LYR_LYRM2"/>
    <property type="match status" value="1"/>
</dbReference>
<organism evidence="2 3">
    <name type="scientific">Cutaneotrichosporon cavernicola</name>
    <dbReference type="NCBI Taxonomy" id="279322"/>
    <lineage>
        <taxon>Eukaryota</taxon>
        <taxon>Fungi</taxon>
        <taxon>Dikarya</taxon>
        <taxon>Basidiomycota</taxon>
        <taxon>Agaricomycotina</taxon>
        <taxon>Tremellomycetes</taxon>
        <taxon>Trichosporonales</taxon>
        <taxon>Trichosporonaceae</taxon>
        <taxon>Cutaneotrichosporon</taxon>
    </lineage>
</organism>
<gene>
    <name evidence="2" type="ORF">CcaverHIS019_0107980</name>
</gene>
<dbReference type="InterPro" id="IPR045293">
    <property type="entry name" value="Complex1_LYR_LYRM2"/>
</dbReference>